<dbReference type="Pfam" id="PF13599">
    <property type="entry name" value="Pentapeptide_4"/>
    <property type="match status" value="1"/>
</dbReference>
<comment type="caution">
    <text evidence="1">The sequence shown here is derived from an EMBL/GenBank/DDBJ whole genome shotgun (WGS) entry which is preliminary data.</text>
</comment>
<dbReference type="AlphaFoldDB" id="W4NA11"/>
<keyword evidence="2" id="KW-1185">Reference proteome</keyword>
<dbReference type="Proteomes" id="UP000019155">
    <property type="component" value="Unassembled WGS sequence"/>
</dbReference>
<sequence>MLPDSHAKKTVAPRVPVLRMPSALTEMRMSAIEPEGSYDTIRIEGQHAVDEISDWTLTAFLDCSLENLTFETALFDHATFTGTRFAGCGMVHSSFVNASVFSGTFENCRFGACDAWDCRARSVIFTGCRFGYLNLRGAKWRDVVFRDCAIDDFDAVDAVLERVAFPGTAVHAVNLQHAVACDVDLRGAKLQEIHDVAGLRGTTMLVDQISQLASSFAAGLGIRLEDPEGDES</sequence>
<dbReference type="SUPFAM" id="SSF141571">
    <property type="entry name" value="Pentapeptide repeat-like"/>
    <property type="match status" value="1"/>
</dbReference>
<dbReference type="STRING" id="1435051.BMOU_0997"/>
<gene>
    <name evidence="1" type="ORF">BMOU_0997</name>
</gene>
<protein>
    <submittedName>
        <fullName evidence="1">Cytosolic protein</fullName>
    </submittedName>
</protein>
<organism evidence="1 2">
    <name type="scientific">Bifidobacterium moukalabense DSM 27321</name>
    <dbReference type="NCBI Taxonomy" id="1435051"/>
    <lineage>
        <taxon>Bacteria</taxon>
        <taxon>Bacillati</taxon>
        <taxon>Actinomycetota</taxon>
        <taxon>Actinomycetes</taxon>
        <taxon>Bifidobacteriales</taxon>
        <taxon>Bifidobacteriaceae</taxon>
        <taxon>Bifidobacterium</taxon>
    </lineage>
</organism>
<proteinExistence type="predicted"/>
<evidence type="ECO:0000313" key="1">
    <source>
        <dbReference type="EMBL" id="ETY71500.1"/>
    </source>
</evidence>
<dbReference type="RefSeq" id="WP_034875401.1">
    <property type="nucleotide sequence ID" value="NZ_AZMV01000004.1"/>
</dbReference>
<accession>W4NA11</accession>
<dbReference type="eggNOG" id="COG1357">
    <property type="taxonomic scope" value="Bacteria"/>
</dbReference>
<reference evidence="1 2" key="1">
    <citation type="journal article" date="2014" name="Genome Announc.">
        <title>The Genome Sequence of Bifidobacterium moukalabense DSM 27321 Highlights the Close Phylogenetic Relatedness with the Bifidobacterium dentium Taxon.</title>
        <authorList>
            <person name="Lugli G.A."/>
            <person name="Duranti S."/>
            <person name="Milani C."/>
            <person name="Turroni F."/>
            <person name="Viappiani A."/>
            <person name="Mangifesta M."/>
            <person name="van Sinderen D."/>
            <person name="Ventura M."/>
        </authorList>
    </citation>
    <scope>NUCLEOTIDE SEQUENCE [LARGE SCALE GENOMIC DNA]</scope>
    <source>
        <strain evidence="1 2">DSM 27321</strain>
    </source>
</reference>
<name>W4NA11_9BIFI</name>
<dbReference type="EMBL" id="AZMV01000004">
    <property type="protein sequence ID" value="ETY71500.1"/>
    <property type="molecule type" value="Genomic_DNA"/>
</dbReference>
<dbReference type="InterPro" id="IPR001646">
    <property type="entry name" value="5peptide_repeat"/>
</dbReference>
<dbReference type="OrthoDB" id="2579959at2"/>
<dbReference type="GeneID" id="97501205"/>
<dbReference type="PATRIC" id="fig|1435051.3.peg.980"/>
<evidence type="ECO:0000313" key="2">
    <source>
        <dbReference type="Proteomes" id="UP000019155"/>
    </source>
</evidence>
<dbReference type="Gene3D" id="2.160.20.80">
    <property type="entry name" value="E3 ubiquitin-protein ligase SopA"/>
    <property type="match status" value="1"/>
</dbReference>